<dbReference type="InterPro" id="IPR009030">
    <property type="entry name" value="Growth_fac_rcpt_cys_sf"/>
</dbReference>
<feature type="compositionally biased region" description="Basic residues" evidence="1">
    <location>
        <begin position="172"/>
        <end position="181"/>
    </location>
</feature>
<dbReference type="VEuPathDB" id="TriTrypDB:ADEAN_000974300"/>
<protein>
    <submittedName>
        <fullName evidence="3">Mid2 like cell wall stress sensor, putative</fullName>
    </submittedName>
</protein>
<gene>
    <name evidence="3" type="ORF">ADEAN_000974300</name>
</gene>
<dbReference type="SUPFAM" id="SSF57184">
    <property type="entry name" value="Growth factor receptor domain"/>
    <property type="match status" value="1"/>
</dbReference>
<feature type="region of interest" description="Disordered" evidence="1">
    <location>
        <begin position="136"/>
        <end position="183"/>
    </location>
</feature>
<proteinExistence type="predicted"/>
<keyword evidence="4" id="KW-1185">Reference proteome</keyword>
<evidence type="ECO:0000313" key="4">
    <source>
        <dbReference type="Proteomes" id="UP000515908"/>
    </source>
</evidence>
<evidence type="ECO:0000256" key="1">
    <source>
        <dbReference type="SAM" id="MobiDB-lite"/>
    </source>
</evidence>
<name>A0A7G2CUV7_9TRYP</name>
<sequence length="207" mass="22452">MVTNCTKCVFDTKDQCETCNTSQKSDGKGGCTPIVCSATNCNKCVDDTEDQCAECEGDLVAKNGVCGAKEGGGGLPLGAIIGIVVGVVVLLILLVLLLLFLCCRKSKTTHEYVDHMSGNEMEARNIDSKAKVDVTEETEVTMLDRSQREGTAEARNPLDETPQDNISQSTAPHRKARRARSVRNNAAEVADIDLDYMYDNKNEIVED</sequence>
<evidence type="ECO:0000313" key="3">
    <source>
        <dbReference type="EMBL" id="CAD2222203.1"/>
    </source>
</evidence>
<dbReference type="Proteomes" id="UP000515908">
    <property type="component" value="Chromosome 25"/>
</dbReference>
<keyword evidence="2" id="KW-1133">Transmembrane helix</keyword>
<feature type="compositionally biased region" description="Basic and acidic residues" evidence="1">
    <location>
        <begin position="145"/>
        <end position="158"/>
    </location>
</feature>
<keyword evidence="2" id="KW-0472">Membrane</keyword>
<accession>A0A7G2CUV7</accession>
<dbReference type="AlphaFoldDB" id="A0A7G2CUV7"/>
<dbReference type="EMBL" id="LR877169">
    <property type="protein sequence ID" value="CAD2222203.1"/>
    <property type="molecule type" value="Genomic_DNA"/>
</dbReference>
<evidence type="ECO:0000256" key="2">
    <source>
        <dbReference type="SAM" id="Phobius"/>
    </source>
</evidence>
<feature type="transmembrane region" description="Helical" evidence="2">
    <location>
        <begin position="77"/>
        <end position="101"/>
    </location>
</feature>
<reference evidence="3 4" key="1">
    <citation type="submission" date="2020-08" db="EMBL/GenBank/DDBJ databases">
        <authorList>
            <person name="Newling K."/>
            <person name="Davey J."/>
            <person name="Forrester S."/>
        </authorList>
    </citation>
    <scope>NUCLEOTIDE SEQUENCE [LARGE SCALE GENOMIC DNA]</scope>
    <source>
        <strain evidence="4">Crithidia deanei Carvalho (ATCC PRA-265)</strain>
    </source>
</reference>
<keyword evidence="2" id="KW-0812">Transmembrane</keyword>
<organism evidence="3 4">
    <name type="scientific">Angomonas deanei</name>
    <dbReference type="NCBI Taxonomy" id="59799"/>
    <lineage>
        <taxon>Eukaryota</taxon>
        <taxon>Discoba</taxon>
        <taxon>Euglenozoa</taxon>
        <taxon>Kinetoplastea</taxon>
        <taxon>Metakinetoplastina</taxon>
        <taxon>Trypanosomatida</taxon>
        <taxon>Trypanosomatidae</taxon>
        <taxon>Strigomonadinae</taxon>
        <taxon>Angomonas</taxon>
    </lineage>
</organism>